<name>A0A1G5S2G1_PSEXY</name>
<evidence type="ECO:0000256" key="9">
    <source>
        <dbReference type="ARBA" id="ARBA00023277"/>
    </source>
</evidence>
<dbReference type="InterPro" id="IPR006047">
    <property type="entry name" value="GH13_cat_dom"/>
</dbReference>
<comment type="subunit">
    <text evidence="10">Monomer.</text>
</comment>
<dbReference type="UniPathway" id="UPA00164"/>
<dbReference type="InterPro" id="IPR044143">
    <property type="entry name" value="GlgB_N_E_set_prok"/>
</dbReference>
<evidence type="ECO:0000256" key="2">
    <source>
        <dbReference type="ARBA" id="ARBA00002953"/>
    </source>
</evidence>
<comment type="similarity">
    <text evidence="4 10">Belongs to the glycosyl hydrolase 13 family. GlgB subfamily.</text>
</comment>
<dbReference type="CDD" id="cd02855">
    <property type="entry name" value="E_set_GBE_prok_N"/>
    <property type="match status" value="1"/>
</dbReference>
<dbReference type="RefSeq" id="WP_090163637.1">
    <property type="nucleotide sequence ID" value="NZ_FMWK01000015.1"/>
</dbReference>
<gene>
    <name evidence="10" type="primary">glgB</name>
    <name evidence="13" type="ORF">SAMN02910350_02357</name>
</gene>
<dbReference type="InterPro" id="IPR006048">
    <property type="entry name" value="A-amylase/branching_C"/>
</dbReference>
<dbReference type="FunFam" id="2.60.40.1180:FF:000002">
    <property type="entry name" value="1,4-alpha-glucan branching enzyme GlgB"/>
    <property type="match status" value="1"/>
</dbReference>
<dbReference type="Pfam" id="PF00128">
    <property type="entry name" value="Alpha-amylase"/>
    <property type="match status" value="1"/>
</dbReference>
<evidence type="ECO:0000256" key="7">
    <source>
        <dbReference type="ARBA" id="ARBA00022679"/>
    </source>
</evidence>
<dbReference type="Pfam" id="PF02806">
    <property type="entry name" value="Alpha-amylase_C"/>
    <property type="match status" value="1"/>
</dbReference>
<dbReference type="NCBIfam" id="NF008967">
    <property type="entry name" value="PRK12313.1"/>
    <property type="match status" value="1"/>
</dbReference>
<dbReference type="GO" id="GO:0005829">
    <property type="term" value="C:cytosol"/>
    <property type="evidence" value="ECO:0007669"/>
    <property type="project" value="TreeGrafter"/>
</dbReference>
<accession>A0A1G5S2G1</accession>
<dbReference type="EC" id="2.4.1.18" evidence="10"/>
<evidence type="ECO:0000313" key="13">
    <source>
        <dbReference type="EMBL" id="SCZ80565.1"/>
    </source>
</evidence>
<dbReference type="NCBIfam" id="TIGR01515">
    <property type="entry name" value="branching_enzym"/>
    <property type="match status" value="1"/>
</dbReference>
<dbReference type="NCBIfam" id="NF003811">
    <property type="entry name" value="PRK05402.1"/>
    <property type="match status" value="1"/>
</dbReference>
<comment type="catalytic activity">
    <reaction evidence="1 10">
        <text>Transfers a segment of a (1-&gt;4)-alpha-D-glucan chain to a primary hydroxy group in a similar glucan chain.</text>
        <dbReference type="EC" id="2.4.1.18"/>
    </reaction>
</comment>
<dbReference type="SMART" id="SM00642">
    <property type="entry name" value="Aamy"/>
    <property type="match status" value="1"/>
</dbReference>
<evidence type="ECO:0000256" key="10">
    <source>
        <dbReference type="HAMAP-Rule" id="MF_00685"/>
    </source>
</evidence>
<dbReference type="InterPro" id="IPR013783">
    <property type="entry name" value="Ig-like_fold"/>
</dbReference>
<keyword evidence="8 10" id="KW-0320">Glycogen biosynthesis</keyword>
<sequence>MSNFTDLDGYLFGQGTHYDIYKKLGAHKGKKGKDNGFYFDVWAPHASRVAVIGEFNNWDETRNFMQRVEPESQGVFEAFIPEAKEGQLYKYLIYTEDGEKLYKADPYATYAELRPGTASIIYDNTKFKWTDSSWMKQRKSGNFWEKPLSIYEVHPGSWKRHPREENDGFYSYKEFAHSLTEYVLDMGYTHVELMGISEYPFDGSWGYQVTGYYAPTSRYGTPDDFMYLINYLHKNGIGVILDWVPAHFPKDAHGLADFDGRPLYEYPDPKKGEHPDWGTKIFNYGKSEVKNFLIGSALQWVEHYHIDGLRVDAVASMLYLDYGKKPGQWIPNEHGGNENLEAIEFFKHINTLIRGRNPGAVMIAEESTAWPKITGDVEDGGLNFSYKWNMGWMHDFIDYMKLDPYFRKDNHNKMTFAMSYNEAERYILVLSHDEVVHLKGSMLAKMPGLEVDKYKNLMAGYAFMMGHPGKKLLFMGQDFAQGTEWSEARELDWYVLDNPNHRHVSRMFKKLLHIYKEYPAMYEQDVSWAGFEWINANDGYRSIFSFVRKSKNGKNDLLFVINMTPMNYEDYRVGVPTNRKMKLILDSEDKEYGGNGGKIPEVILPRKEECDGREYSAAFPLAPYQVAIFTY</sequence>
<dbReference type="InterPro" id="IPR037439">
    <property type="entry name" value="Branching_enzy"/>
</dbReference>
<dbReference type="PANTHER" id="PTHR43651:SF3">
    <property type="entry name" value="1,4-ALPHA-GLUCAN-BRANCHING ENZYME"/>
    <property type="match status" value="1"/>
</dbReference>
<dbReference type="Gene3D" id="2.60.40.10">
    <property type="entry name" value="Immunoglobulins"/>
    <property type="match status" value="1"/>
</dbReference>
<evidence type="ECO:0000256" key="6">
    <source>
        <dbReference type="ARBA" id="ARBA00022676"/>
    </source>
</evidence>
<reference evidence="13 14" key="1">
    <citation type="submission" date="2016-10" db="EMBL/GenBank/DDBJ databases">
        <authorList>
            <person name="de Groot N.N."/>
        </authorList>
    </citation>
    <scope>NUCLEOTIDE SEQUENCE [LARGE SCALE GENOMIC DNA]</scope>
    <source>
        <strain evidence="13 14">DSM 10317</strain>
    </source>
</reference>
<feature type="domain" description="Glycosyl hydrolase family 13 catalytic" evidence="12">
    <location>
        <begin position="152"/>
        <end position="503"/>
    </location>
</feature>
<organism evidence="13 14">
    <name type="scientific">Pseudobutyrivibrio xylanivorans</name>
    <dbReference type="NCBI Taxonomy" id="185007"/>
    <lineage>
        <taxon>Bacteria</taxon>
        <taxon>Bacillati</taxon>
        <taxon>Bacillota</taxon>
        <taxon>Clostridia</taxon>
        <taxon>Lachnospirales</taxon>
        <taxon>Lachnospiraceae</taxon>
        <taxon>Pseudobutyrivibrio</taxon>
    </lineage>
</organism>
<dbReference type="Gene3D" id="2.60.40.1180">
    <property type="entry name" value="Golgi alpha-mannosidase II"/>
    <property type="match status" value="1"/>
</dbReference>
<dbReference type="PANTHER" id="PTHR43651">
    <property type="entry name" value="1,4-ALPHA-GLUCAN-BRANCHING ENZYME"/>
    <property type="match status" value="1"/>
</dbReference>
<evidence type="ECO:0000313" key="14">
    <source>
        <dbReference type="Proteomes" id="UP000199428"/>
    </source>
</evidence>
<dbReference type="InterPro" id="IPR006407">
    <property type="entry name" value="GlgB"/>
</dbReference>
<feature type="active site" description="Nucleophile" evidence="10 11">
    <location>
        <position position="312"/>
    </location>
</feature>
<dbReference type="FunFam" id="3.20.20.80:FF:000003">
    <property type="entry name" value="1,4-alpha-glucan branching enzyme GlgB"/>
    <property type="match status" value="1"/>
</dbReference>
<evidence type="ECO:0000256" key="1">
    <source>
        <dbReference type="ARBA" id="ARBA00000826"/>
    </source>
</evidence>
<dbReference type="GO" id="GO:0005978">
    <property type="term" value="P:glycogen biosynthetic process"/>
    <property type="evidence" value="ECO:0007669"/>
    <property type="project" value="UniProtKB-UniRule"/>
</dbReference>
<dbReference type="AlphaFoldDB" id="A0A1G5S2G1"/>
<comment type="pathway">
    <text evidence="3 10">Glycan biosynthesis; glycogen biosynthesis.</text>
</comment>
<keyword evidence="9 10" id="KW-0119">Carbohydrate metabolism</keyword>
<dbReference type="EMBL" id="FMWK01000015">
    <property type="protein sequence ID" value="SCZ80565.1"/>
    <property type="molecule type" value="Genomic_DNA"/>
</dbReference>
<dbReference type="CDD" id="cd11322">
    <property type="entry name" value="AmyAc_Glg_BE"/>
    <property type="match status" value="1"/>
</dbReference>
<dbReference type="Pfam" id="PF02922">
    <property type="entry name" value="CBM_48"/>
    <property type="match status" value="1"/>
</dbReference>
<dbReference type="HAMAP" id="MF_00685">
    <property type="entry name" value="GlgB"/>
    <property type="match status" value="1"/>
</dbReference>
<dbReference type="PIRSF" id="PIRSF000463">
    <property type="entry name" value="GlgB"/>
    <property type="match status" value="1"/>
</dbReference>
<dbReference type="Proteomes" id="UP000199428">
    <property type="component" value="Unassembled WGS sequence"/>
</dbReference>
<evidence type="ECO:0000256" key="4">
    <source>
        <dbReference type="ARBA" id="ARBA00009000"/>
    </source>
</evidence>
<dbReference type="SUPFAM" id="SSF51011">
    <property type="entry name" value="Glycosyl hydrolase domain"/>
    <property type="match status" value="1"/>
</dbReference>
<dbReference type="InterPro" id="IPR004193">
    <property type="entry name" value="Glyco_hydro_13_N"/>
</dbReference>
<dbReference type="GO" id="GO:0003844">
    <property type="term" value="F:1,4-alpha-glucan branching enzyme activity"/>
    <property type="evidence" value="ECO:0007669"/>
    <property type="project" value="UniProtKB-UniRule"/>
</dbReference>
<keyword evidence="5 10" id="KW-0321">Glycogen metabolism</keyword>
<proteinExistence type="inferred from homology"/>
<dbReference type="InterPro" id="IPR017853">
    <property type="entry name" value="GH"/>
</dbReference>
<evidence type="ECO:0000256" key="11">
    <source>
        <dbReference type="PIRSR" id="PIRSR000463-1"/>
    </source>
</evidence>
<keyword evidence="7 10" id="KW-0808">Transferase</keyword>
<keyword evidence="6 10" id="KW-0328">Glycosyltransferase</keyword>
<evidence type="ECO:0000256" key="8">
    <source>
        <dbReference type="ARBA" id="ARBA00023056"/>
    </source>
</evidence>
<dbReference type="InterPro" id="IPR013780">
    <property type="entry name" value="Glyco_hydro_b"/>
</dbReference>
<protein>
    <recommendedName>
        <fullName evidence="10">1,4-alpha-glucan branching enzyme GlgB</fullName>
        <ecNumber evidence="10">2.4.1.18</ecNumber>
    </recommendedName>
    <alternativeName>
        <fullName evidence="10">1,4-alpha-D-glucan:1,4-alpha-D-glucan 6-glucosyl-transferase</fullName>
    </alternativeName>
    <alternativeName>
        <fullName evidence="10">Alpha-(1-&gt;4)-glucan branching enzyme</fullName>
    </alternativeName>
    <alternativeName>
        <fullName evidence="10">Glycogen branching enzyme</fullName>
        <shortName evidence="10">BE</shortName>
    </alternativeName>
</protein>
<dbReference type="GO" id="GO:0043169">
    <property type="term" value="F:cation binding"/>
    <property type="evidence" value="ECO:0007669"/>
    <property type="project" value="InterPro"/>
</dbReference>
<dbReference type="GO" id="GO:0004553">
    <property type="term" value="F:hydrolase activity, hydrolyzing O-glycosyl compounds"/>
    <property type="evidence" value="ECO:0007669"/>
    <property type="project" value="InterPro"/>
</dbReference>
<dbReference type="SUPFAM" id="SSF51445">
    <property type="entry name" value="(Trans)glycosidases"/>
    <property type="match status" value="1"/>
</dbReference>
<evidence type="ECO:0000256" key="5">
    <source>
        <dbReference type="ARBA" id="ARBA00022600"/>
    </source>
</evidence>
<comment type="function">
    <text evidence="2 10">Catalyzes the formation of the alpha-1,6-glucosidic linkages in glycogen by scission of a 1,4-alpha-linked oligosaccharide from growing alpha-1,4-glucan chains and the subsequent attachment of the oligosaccharide to the alpha-1,6 position.</text>
</comment>
<dbReference type="Gene3D" id="3.20.20.80">
    <property type="entry name" value="Glycosidases"/>
    <property type="match status" value="1"/>
</dbReference>
<evidence type="ECO:0000256" key="3">
    <source>
        <dbReference type="ARBA" id="ARBA00004964"/>
    </source>
</evidence>
<feature type="active site" description="Proton donor" evidence="10 11">
    <location>
        <position position="365"/>
    </location>
</feature>
<evidence type="ECO:0000259" key="12">
    <source>
        <dbReference type="SMART" id="SM00642"/>
    </source>
</evidence>